<reference evidence="2 3" key="1">
    <citation type="submission" date="2024-09" db="EMBL/GenBank/DDBJ databases">
        <authorList>
            <person name="Sun Q."/>
            <person name="Mori K."/>
        </authorList>
    </citation>
    <scope>NUCLEOTIDE SEQUENCE [LARGE SCALE GENOMIC DNA]</scope>
    <source>
        <strain evidence="2 3">CECT 8622</strain>
    </source>
</reference>
<accession>A0ABV5FER4</accession>
<feature type="signal peptide" evidence="1">
    <location>
        <begin position="1"/>
        <end position="21"/>
    </location>
</feature>
<dbReference type="EMBL" id="JBHMFC010000103">
    <property type="protein sequence ID" value="MFB9057920.1"/>
    <property type="molecule type" value="Genomic_DNA"/>
</dbReference>
<keyword evidence="1" id="KW-0732">Signal</keyword>
<evidence type="ECO:0000256" key="1">
    <source>
        <dbReference type="SAM" id="SignalP"/>
    </source>
</evidence>
<dbReference type="Proteomes" id="UP001589585">
    <property type="component" value="Unassembled WGS sequence"/>
</dbReference>
<evidence type="ECO:0000313" key="2">
    <source>
        <dbReference type="EMBL" id="MFB9057920.1"/>
    </source>
</evidence>
<name>A0ABV5FER4_9FLAO</name>
<dbReference type="Pfam" id="PF14060">
    <property type="entry name" value="DUF4252"/>
    <property type="match status" value="1"/>
</dbReference>
<sequence>MKKKSILIIMALILLPVTGMAQNIFDKYSDDTNVTYVSIKPKMFQMIAKIGIDTEDAEAMAYMDMVKSITSFKTIVTDNKSISEDIAKWVKSSSNTLEELMEVKDEGSEVKFYVKEGKDSDHVKELLIFVNGMDKILKESVEVDGKQRKIETVIVSLTGDINLNEISKLTDKMNIPGGKHLGKKK</sequence>
<proteinExistence type="predicted"/>
<evidence type="ECO:0000313" key="3">
    <source>
        <dbReference type="Proteomes" id="UP001589585"/>
    </source>
</evidence>
<dbReference type="RefSeq" id="WP_379862170.1">
    <property type="nucleotide sequence ID" value="NZ_JBHMFC010000103.1"/>
</dbReference>
<protein>
    <submittedName>
        <fullName evidence="2">DUF4252 domain-containing protein</fullName>
    </submittedName>
</protein>
<comment type="caution">
    <text evidence="2">The sequence shown here is derived from an EMBL/GenBank/DDBJ whole genome shotgun (WGS) entry which is preliminary data.</text>
</comment>
<gene>
    <name evidence="2" type="ORF">ACFFU9_14330</name>
</gene>
<organism evidence="2 3">
    <name type="scientific">Mariniflexile ostreae</name>
    <dbReference type="NCBI Taxonomy" id="1520892"/>
    <lineage>
        <taxon>Bacteria</taxon>
        <taxon>Pseudomonadati</taxon>
        <taxon>Bacteroidota</taxon>
        <taxon>Flavobacteriia</taxon>
        <taxon>Flavobacteriales</taxon>
        <taxon>Flavobacteriaceae</taxon>
        <taxon>Mariniflexile</taxon>
    </lineage>
</organism>
<keyword evidence="3" id="KW-1185">Reference proteome</keyword>
<feature type="chain" id="PRO_5046515476" evidence="1">
    <location>
        <begin position="22"/>
        <end position="185"/>
    </location>
</feature>
<dbReference type="InterPro" id="IPR025348">
    <property type="entry name" value="DUF4252"/>
</dbReference>